<dbReference type="EMBL" id="CAJNOM010000256">
    <property type="protein sequence ID" value="CAF1290351.1"/>
    <property type="molecule type" value="Genomic_DNA"/>
</dbReference>
<evidence type="ECO:0000256" key="3">
    <source>
        <dbReference type="ARBA" id="ARBA00022741"/>
    </source>
</evidence>
<dbReference type="Gene3D" id="3.30.590.10">
    <property type="entry name" value="Glutamine synthetase/guanido kinase, catalytic domain"/>
    <property type="match status" value="1"/>
</dbReference>
<proteinExistence type="inferred from homology"/>
<evidence type="ECO:0000256" key="6">
    <source>
        <dbReference type="PROSITE-ProRule" id="PRU00842"/>
    </source>
</evidence>
<evidence type="ECO:0000313" key="13">
    <source>
        <dbReference type="Proteomes" id="UP000663832"/>
    </source>
</evidence>
<evidence type="ECO:0000313" key="14">
    <source>
        <dbReference type="Proteomes" id="UP000663877"/>
    </source>
</evidence>
<dbReference type="Proteomes" id="UP000663877">
    <property type="component" value="Unassembled WGS sequence"/>
</dbReference>
<dbReference type="InterPro" id="IPR036802">
    <property type="entry name" value="ATP-guanido_PTrfase_N_sf"/>
</dbReference>
<comment type="caution">
    <text evidence="7">Lacks conserved residue(s) required for the propagation of feature annotation.</text>
</comment>
<evidence type="ECO:0000259" key="9">
    <source>
        <dbReference type="PROSITE" id="PS51510"/>
    </source>
</evidence>
<dbReference type="Gene3D" id="1.10.135.10">
    <property type="entry name" value="ATP:guanido phosphotransferase, N-terminal domain"/>
    <property type="match status" value="1"/>
</dbReference>
<dbReference type="InterPro" id="IPR000749">
    <property type="entry name" value="ATP-guanido_PTrfase"/>
</dbReference>
<dbReference type="EMBL" id="CAJNOI010000107">
    <property type="protein sequence ID" value="CAF1070827.1"/>
    <property type="molecule type" value="Genomic_DNA"/>
</dbReference>
<dbReference type="InterPro" id="IPR022414">
    <property type="entry name" value="ATP-guanido_PTrfase_cat"/>
</dbReference>
<dbReference type="PROSITE" id="PS51510">
    <property type="entry name" value="PHOSPHAGEN_KINASE_C"/>
    <property type="match status" value="1"/>
</dbReference>
<keyword evidence="3 7" id="KW-0547">Nucleotide-binding</keyword>
<gene>
    <name evidence="10" type="ORF">BJG266_LOCUS19700</name>
    <name evidence="11" type="ORF">QVE165_LOCUS24969</name>
    <name evidence="12" type="ORF">QVE165_LOCUS30657</name>
</gene>
<evidence type="ECO:0000256" key="1">
    <source>
        <dbReference type="ARBA" id="ARBA00006798"/>
    </source>
</evidence>
<feature type="binding site" evidence="7">
    <location>
        <begin position="343"/>
        <end position="347"/>
    </location>
    <ligand>
        <name>ATP</name>
        <dbReference type="ChEBI" id="CHEBI:30616"/>
    </ligand>
</feature>
<name>A0A814LWS8_9BILA</name>
<evidence type="ECO:0000256" key="4">
    <source>
        <dbReference type="ARBA" id="ARBA00022777"/>
    </source>
</evidence>
<feature type="domain" description="Phosphagen kinase C-terminal" evidence="9">
    <location>
        <begin position="170"/>
        <end position="418"/>
    </location>
</feature>
<evidence type="ECO:0000313" key="11">
    <source>
        <dbReference type="EMBL" id="CAF1186097.1"/>
    </source>
</evidence>
<dbReference type="GO" id="GO:0005615">
    <property type="term" value="C:extracellular space"/>
    <property type="evidence" value="ECO:0007669"/>
    <property type="project" value="TreeGrafter"/>
</dbReference>
<sequence length="430" mass="49887">MPSYSNFFRSFLYFGNNQQKWKLAAIVSSVGLTTAGYLWHNQHYASSYSLHLKRYSASAEYPQLSKHSNLMARQLTPQMYAKLRDRITPSGYTIDDVIQVGVDNPGVPSRQYFGVSAGDEETYKMFSDLFDPLIQIRYNYGPGSRQYHDVDITKLNFPFESDTTFDINKYILSSRIRITRNLASYTFPTFSTRAERRRVEGKLNKVFEQLIQENNQFNGNYYRLSTTDERVQEKLIHDGVYLFKPQTMSWLSSGIARDWPDGRAIYVNNDKNIFAWINQKDHLRFVSWSTNNAKNNLRAVITNFFQGINLLENSMKNEGISFAHDDHFGYLTTCPANIGTGLKYNIFLKLPNLTKDMRLPTIIKDLNLTMEEIMDSDPQAFKDCIDISNRDRIGKTEVEIIQHILNGVKKLVEIERQLEAGHKLDEYLKR</sequence>
<dbReference type="OrthoDB" id="430219at2759"/>
<comment type="caution">
    <text evidence="10">The sequence shown here is derived from an EMBL/GenBank/DDBJ whole genome shotgun (WGS) entry which is preliminary data.</text>
</comment>
<dbReference type="AlphaFoldDB" id="A0A814LWS8"/>
<organism evidence="10 14">
    <name type="scientific">Adineta steineri</name>
    <dbReference type="NCBI Taxonomy" id="433720"/>
    <lineage>
        <taxon>Eukaryota</taxon>
        <taxon>Metazoa</taxon>
        <taxon>Spiralia</taxon>
        <taxon>Gnathifera</taxon>
        <taxon>Rotifera</taxon>
        <taxon>Eurotatoria</taxon>
        <taxon>Bdelloidea</taxon>
        <taxon>Adinetida</taxon>
        <taxon>Adinetidae</taxon>
        <taxon>Adineta</taxon>
    </lineage>
</organism>
<evidence type="ECO:0008006" key="15">
    <source>
        <dbReference type="Google" id="ProtNLM"/>
    </source>
</evidence>
<dbReference type="GO" id="GO:0004111">
    <property type="term" value="F:creatine kinase activity"/>
    <property type="evidence" value="ECO:0007669"/>
    <property type="project" value="InterPro"/>
</dbReference>
<accession>A0A814LWS8</accession>
<keyword evidence="2 7" id="KW-0808">Transferase</keyword>
<dbReference type="PROSITE" id="PS51509">
    <property type="entry name" value="PHOSPHAGEN_KINASE_N"/>
    <property type="match status" value="1"/>
</dbReference>
<evidence type="ECO:0000256" key="7">
    <source>
        <dbReference type="PROSITE-ProRule" id="PRU00843"/>
    </source>
</evidence>
<dbReference type="Pfam" id="PF00217">
    <property type="entry name" value="ATP-gua_Ptrans"/>
    <property type="match status" value="1"/>
</dbReference>
<dbReference type="InterPro" id="IPR022413">
    <property type="entry name" value="ATP-guanido_PTrfase_N"/>
</dbReference>
<dbReference type="EMBL" id="CAJNOM010000178">
    <property type="protein sequence ID" value="CAF1186097.1"/>
    <property type="molecule type" value="Genomic_DNA"/>
</dbReference>
<evidence type="ECO:0000313" key="12">
    <source>
        <dbReference type="EMBL" id="CAF1290351.1"/>
    </source>
</evidence>
<dbReference type="InterPro" id="IPR014746">
    <property type="entry name" value="Gln_synth/guanido_kin_cat_dom"/>
</dbReference>
<evidence type="ECO:0000313" key="10">
    <source>
        <dbReference type="EMBL" id="CAF1070827.1"/>
    </source>
</evidence>
<dbReference type="GO" id="GO:0005524">
    <property type="term" value="F:ATP binding"/>
    <property type="evidence" value="ECO:0007669"/>
    <property type="project" value="UniProtKB-UniRule"/>
</dbReference>
<evidence type="ECO:0000256" key="2">
    <source>
        <dbReference type="ARBA" id="ARBA00022679"/>
    </source>
</evidence>
<evidence type="ECO:0000259" key="8">
    <source>
        <dbReference type="PROSITE" id="PS51509"/>
    </source>
</evidence>
<dbReference type="GO" id="GO:0046314">
    <property type="term" value="P:phosphocreatine biosynthetic process"/>
    <property type="evidence" value="ECO:0007669"/>
    <property type="project" value="InterPro"/>
</dbReference>
<feature type="binding site" evidence="7">
    <location>
        <begin position="371"/>
        <end position="376"/>
    </location>
    <ligand>
        <name>ATP</name>
        <dbReference type="ChEBI" id="CHEBI:30616"/>
    </ligand>
</feature>
<keyword evidence="4 7" id="KW-0418">Kinase</keyword>
<evidence type="ECO:0000256" key="5">
    <source>
        <dbReference type="ARBA" id="ARBA00022840"/>
    </source>
</evidence>
<dbReference type="FunFam" id="1.10.135.10:FF:000005">
    <property type="entry name" value="Glycocyamine kinase beta chain"/>
    <property type="match status" value="1"/>
</dbReference>
<dbReference type="PANTHER" id="PTHR11547:SF38">
    <property type="entry name" value="ARGININE KINASE 1-RELATED"/>
    <property type="match status" value="1"/>
</dbReference>
<keyword evidence="13" id="KW-1185">Reference proteome</keyword>
<keyword evidence="5 7" id="KW-0067">ATP-binding</keyword>
<comment type="similarity">
    <text evidence="1 6">Belongs to the ATP:guanido phosphotransferase family.</text>
</comment>
<dbReference type="Proteomes" id="UP000663832">
    <property type="component" value="Unassembled WGS sequence"/>
</dbReference>
<feature type="domain" description="Phosphagen kinase N-terminal" evidence="8">
    <location>
        <begin position="53"/>
        <end position="139"/>
    </location>
</feature>
<dbReference type="Pfam" id="PF02807">
    <property type="entry name" value="ATP-gua_PtransN"/>
    <property type="match status" value="1"/>
</dbReference>
<dbReference type="SUPFAM" id="SSF48034">
    <property type="entry name" value="Guanido kinase N-terminal domain"/>
    <property type="match status" value="1"/>
</dbReference>
<dbReference type="PANTHER" id="PTHR11547">
    <property type="entry name" value="ARGININE OR CREATINE KINASE"/>
    <property type="match status" value="1"/>
</dbReference>
<dbReference type="SUPFAM" id="SSF55931">
    <property type="entry name" value="Glutamine synthetase/guanido kinase"/>
    <property type="match status" value="1"/>
</dbReference>
<feature type="binding site" evidence="7">
    <location>
        <position position="284"/>
    </location>
    <ligand>
        <name>ATP</name>
        <dbReference type="ChEBI" id="CHEBI:30616"/>
    </ligand>
</feature>
<protein>
    <recommendedName>
        <fullName evidence="15">Arginine kinase</fullName>
    </recommendedName>
</protein>
<reference evidence="10" key="1">
    <citation type="submission" date="2021-02" db="EMBL/GenBank/DDBJ databases">
        <authorList>
            <person name="Nowell W R."/>
        </authorList>
    </citation>
    <scope>NUCLEOTIDE SEQUENCE</scope>
</reference>
<feature type="binding site" evidence="7">
    <location>
        <begin position="173"/>
        <end position="177"/>
    </location>
    <ligand>
        <name>ATP</name>
        <dbReference type="ChEBI" id="CHEBI:30616"/>
    </ligand>
</feature>